<protein>
    <recommendedName>
        <fullName evidence="2">Integrase SAM-like N-terminal domain-containing protein</fullName>
    </recommendedName>
</protein>
<dbReference type="GO" id="GO:0015074">
    <property type="term" value="P:DNA integration"/>
    <property type="evidence" value="ECO:0007669"/>
    <property type="project" value="InterPro"/>
</dbReference>
<feature type="domain" description="Integrase SAM-like N-terminal" evidence="2">
    <location>
        <begin position="14"/>
        <end position="67"/>
    </location>
</feature>
<accession>S4Y374</accession>
<dbReference type="Gene3D" id="1.10.150.130">
    <property type="match status" value="1"/>
</dbReference>
<dbReference type="Pfam" id="PF13495">
    <property type="entry name" value="Phage_int_SAM_4"/>
    <property type="match status" value="1"/>
</dbReference>
<evidence type="ECO:0000259" key="2">
    <source>
        <dbReference type="Pfam" id="PF13495"/>
    </source>
</evidence>
<dbReference type="HOGENOM" id="CLU_1884435_0_0_7"/>
<evidence type="ECO:0000256" key="1">
    <source>
        <dbReference type="ARBA" id="ARBA00023125"/>
    </source>
</evidence>
<organism evidence="3 4">
    <name type="scientific">Sorangium cellulosum So0157-2</name>
    <dbReference type="NCBI Taxonomy" id="1254432"/>
    <lineage>
        <taxon>Bacteria</taxon>
        <taxon>Pseudomonadati</taxon>
        <taxon>Myxococcota</taxon>
        <taxon>Polyangia</taxon>
        <taxon>Polyangiales</taxon>
        <taxon>Polyangiaceae</taxon>
        <taxon>Sorangium</taxon>
    </lineage>
</organism>
<dbReference type="RefSeq" id="WP_020738910.1">
    <property type="nucleotide sequence ID" value="NC_021658.1"/>
</dbReference>
<dbReference type="PATRIC" id="fig|1254432.3.peg.7954"/>
<reference evidence="3 4" key="1">
    <citation type="journal article" date="2013" name="Sci. Rep.">
        <title>Extraordinary expansion of a Sorangium cellulosum genome from an alkaline milieu.</title>
        <authorList>
            <person name="Han K."/>
            <person name="Li Z.F."/>
            <person name="Peng R."/>
            <person name="Zhu L.P."/>
            <person name="Zhou T."/>
            <person name="Wang L.G."/>
            <person name="Li S.G."/>
            <person name="Zhang X.B."/>
            <person name="Hu W."/>
            <person name="Wu Z.H."/>
            <person name="Qin N."/>
            <person name="Li Y.Z."/>
        </authorList>
    </citation>
    <scope>NUCLEOTIDE SEQUENCE [LARGE SCALE GENOMIC DNA]</scope>
    <source>
        <strain evidence="3 4">So0157-2</strain>
    </source>
</reference>
<proteinExistence type="predicted"/>
<evidence type="ECO:0000313" key="4">
    <source>
        <dbReference type="Proteomes" id="UP000014803"/>
    </source>
</evidence>
<dbReference type="GO" id="GO:0003677">
    <property type="term" value="F:DNA binding"/>
    <property type="evidence" value="ECO:0007669"/>
    <property type="project" value="UniProtKB-KW"/>
</dbReference>
<dbReference type="KEGG" id="scu:SCE1572_35095"/>
<dbReference type="Proteomes" id="UP000014803">
    <property type="component" value="Chromosome"/>
</dbReference>
<name>S4Y374_SORCE</name>
<gene>
    <name evidence="3" type="ORF">SCE1572_35095</name>
</gene>
<dbReference type="InterPro" id="IPR004107">
    <property type="entry name" value="Integrase_SAM-like_N"/>
</dbReference>
<evidence type="ECO:0000313" key="3">
    <source>
        <dbReference type="EMBL" id="AGP39254.1"/>
    </source>
</evidence>
<dbReference type="InterPro" id="IPR010998">
    <property type="entry name" value="Integrase_recombinase_N"/>
</dbReference>
<sequence length="135" mass="15242">MSSRKIRADGWVPVRFHSGKPPRQMGAEEVTAFRDELAVARRPAASTQNQALCARLFLYKRVLDLQIPRLEALERARRPEHLPSVLSRLDIRTIQTLLGHNDGRTTMIDTHIIDRGPLGVISPLGRRPPRQRGAP</sequence>
<keyword evidence="1" id="KW-0238">DNA-binding</keyword>
<dbReference type="STRING" id="1254432.SCE1572_35095"/>
<dbReference type="EMBL" id="CP003969">
    <property type="protein sequence ID" value="AGP39254.1"/>
    <property type="molecule type" value="Genomic_DNA"/>
</dbReference>
<dbReference type="AlphaFoldDB" id="S4Y374"/>
<dbReference type="eggNOG" id="COG4974">
    <property type="taxonomic scope" value="Bacteria"/>
</dbReference>